<dbReference type="Gene3D" id="2.130.10.10">
    <property type="entry name" value="YVTN repeat-like/Quinoprotein amine dehydrogenase"/>
    <property type="match status" value="3"/>
</dbReference>
<dbReference type="InterPro" id="IPR015943">
    <property type="entry name" value="WD40/YVTN_repeat-like_dom_sf"/>
</dbReference>
<dbReference type="AlphaFoldDB" id="A0A1I1LTR8"/>
<dbReference type="STRING" id="927664.SAMN05421780_109130"/>
<evidence type="ECO:0000259" key="1">
    <source>
        <dbReference type="Pfam" id="PF21544"/>
    </source>
</evidence>
<reference evidence="2 3" key="1">
    <citation type="submission" date="2016-10" db="EMBL/GenBank/DDBJ databases">
        <authorList>
            <person name="de Groot N.N."/>
        </authorList>
    </citation>
    <scope>NUCLEOTIDE SEQUENCE [LARGE SCALE GENOMIC DNA]</scope>
    <source>
        <strain evidence="2 3">DSM 6793</strain>
    </source>
</reference>
<feature type="domain" description="PorZ N-terminal beta-propeller" evidence="1">
    <location>
        <begin position="57"/>
        <end position="215"/>
    </location>
</feature>
<dbReference type="InterPro" id="IPR048954">
    <property type="entry name" value="PorZ_N"/>
</dbReference>
<dbReference type="SUPFAM" id="SSF101898">
    <property type="entry name" value="NHL repeat"/>
    <property type="match status" value="1"/>
</dbReference>
<dbReference type="SUPFAM" id="SSF63829">
    <property type="entry name" value="Calcium-dependent phosphotriesterase"/>
    <property type="match status" value="1"/>
</dbReference>
<accession>A0A1I1LTR8</accession>
<protein>
    <submittedName>
        <fullName evidence="2">Por secretion system C-terminal sorting domain-containing protein</fullName>
    </submittedName>
</protein>
<keyword evidence="3" id="KW-1185">Reference proteome</keyword>
<proteinExistence type="predicted"/>
<name>A0A1I1LTR8_9BACT</name>
<dbReference type="NCBIfam" id="TIGR04183">
    <property type="entry name" value="Por_Secre_tail"/>
    <property type="match status" value="1"/>
</dbReference>
<sequence length="770" mass="84603">MVSIYFMKKYSILILLILILGWNNAFSQPYKDIPVGTWRMHFAYNQALTLEETPSRIYTTTANSLFYFDKKSTELTSFTKMDGLSGLNITALRYSPAHKLLVVGYADGLLDFIADDGTITILSDIRRASIIGSKQINNITIQGDYAYLSTAFGLVVLNIAKKEIKESNTMLGNSGTSQIAVSNSALLRDTLYCLTSEGLKYISLSKNILNTTLWSVSSSVSNVSNIITANNKLYLSQNNNLLTGSGNRWSNTGLYMNYNIRSMKLANNGTGLVLAEYNNVYYADLTNNTSTQIYATSNQNFNDALLDATGKYWIADGWKGLRTLTNNNAEIQNYTINSPYEDACQRFYYYNGKMVAMYGGYDLGINAPLTKTTGYGVFENNEWKSYGAAEGTPNMPYVQDLVSAAYSAKDNTLYFASFSHGILTLKDTSYGLINHQTAGSQFVEILNDPNYPTLRISDIKVDNNNNLWAVSYLQSQKPAIHTKPNGSDQWKTFYFNSSQEQFVLDIEIADNNDKWLRVSPRGGGSIIVFNDAGVSRQLTTTTNIGGLPDGSVYCITKDLEGSMWVGTGKGMVVFDNPSTVLSGSVNARLPIIDGRPVLETDVVSAIAIDGGNRKWVGTRTNGIWLFDADCQKALAHFYTENSPLPSDNIMALGINASTGELFVSTDKGICSYRTTATAGTETHENVKIFPNPVKPDFEGYVAISGLVNNATVKITDVSGKLMYETTAQGGTATWNKKNYTGAEAESGVYLVFSSDDTGEQKFVGKVMVVK</sequence>
<evidence type="ECO:0000313" key="3">
    <source>
        <dbReference type="Proteomes" id="UP000199514"/>
    </source>
</evidence>
<organism evidence="2 3">
    <name type="scientific">Flexibacter flexilis DSM 6793</name>
    <dbReference type="NCBI Taxonomy" id="927664"/>
    <lineage>
        <taxon>Bacteria</taxon>
        <taxon>Pseudomonadati</taxon>
        <taxon>Bacteroidota</taxon>
        <taxon>Cytophagia</taxon>
        <taxon>Cytophagales</taxon>
        <taxon>Flexibacteraceae</taxon>
        <taxon>Flexibacter</taxon>
    </lineage>
</organism>
<evidence type="ECO:0000313" key="2">
    <source>
        <dbReference type="EMBL" id="SFC76481.1"/>
    </source>
</evidence>
<dbReference type="InterPro" id="IPR026444">
    <property type="entry name" value="Secre_tail"/>
</dbReference>
<dbReference type="Pfam" id="PF21544">
    <property type="entry name" value="PorZ_N_b_propeller"/>
    <property type="match status" value="1"/>
</dbReference>
<dbReference type="EMBL" id="FOLE01000009">
    <property type="protein sequence ID" value="SFC76481.1"/>
    <property type="molecule type" value="Genomic_DNA"/>
</dbReference>
<gene>
    <name evidence="2" type="ORF">SAMN05421780_109130</name>
</gene>
<dbReference type="Proteomes" id="UP000199514">
    <property type="component" value="Unassembled WGS sequence"/>
</dbReference>
<dbReference type="SUPFAM" id="SSF82171">
    <property type="entry name" value="DPP6 N-terminal domain-like"/>
    <property type="match status" value="1"/>
</dbReference>
<dbReference type="OrthoDB" id="9807410at2"/>